<feature type="chain" id="PRO_5003155550" description="SET domain-containing protein" evidence="2">
    <location>
        <begin position="28"/>
        <end position="208"/>
    </location>
</feature>
<feature type="region of interest" description="Disordered" evidence="1">
    <location>
        <begin position="186"/>
        <end position="208"/>
    </location>
</feature>
<evidence type="ECO:0000313" key="5">
    <source>
        <dbReference type="Proteomes" id="UP000008141"/>
    </source>
</evidence>
<dbReference type="InParanoid" id="E1Z9U9"/>
<evidence type="ECO:0000313" key="4">
    <source>
        <dbReference type="EMBL" id="EFN57586.1"/>
    </source>
</evidence>
<name>E1Z9U9_CHLVA</name>
<dbReference type="InterPro" id="IPR046341">
    <property type="entry name" value="SET_dom_sf"/>
</dbReference>
<feature type="compositionally biased region" description="Low complexity" evidence="1">
    <location>
        <begin position="187"/>
        <end position="198"/>
    </location>
</feature>
<gene>
    <name evidence="4" type="ORF">CHLNCDRAFT_51149</name>
</gene>
<feature type="domain" description="SET" evidence="3">
    <location>
        <begin position="40"/>
        <end position="174"/>
    </location>
</feature>
<protein>
    <recommendedName>
        <fullName evidence="3">SET domain-containing protein</fullName>
    </recommendedName>
</protein>
<dbReference type="RefSeq" id="XP_005849688.1">
    <property type="nucleotide sequence ID" value="XM_005849626.1"/>
</dbReference>
<dbReference type="OrthoDB" id="5560686at2759"/>
<proteinExistence type="predicted"/>
<reference evidence="4 5" key="1">
    <citation type="journal article" date="2010" name="Plant Cell">
        <title>The Chlorella variabilis NC64A genome reveals adaptation to photosymbiosis, coevolution with viruses, and cryptic sex.</title>
        <authorList>
            <person name="Blanc G."/>
            <person name="Duncan G."/>
            <person name="Agarkova I."/>
            <person name="Borodovsky M."/>
            <person name="Gurnon J."/>
            <person name="Kuo A."/>
            <person name="Lindquist E."/>
            <person name="Lucas S."/>
            <person name="Pangilinan J."/>
            <person name="Polle J."/>
            <person name="Salamov A."/>
            <person name="Terry A."/>
            <person name="Yamada T."/>
            <person name="Dunigan D.D."/>
            <person name="Grigoriev I.V."/>
            <person name="Claverie J.M."/>
            <person name="Van Etten J.L."/>
        </authorList>
    </citation>
    <scope>NUCLEOTIDE SEQUENCE [LARGE SCALE GENOMIC DNA]</scope>
    <source>
        <strain evidence="4 5">NC64A</strain>
    </source>
</reference>
<dbReference type="Pfam" id="PF00856">
    <property type="entry name" value="SET"/>
    <property type="match status" value="1"/>
</dbReference>
<dbReference type="PROSITE" id="PS50280">
    <property type="entry name" value="SET"/>
    <property type="match status" value="1"/>
</dbReference>
<sequence>MQAAVSQHPALYTLEFLLLGAAAYAAAVWPDRPRGWCFNELLAVRSSPVAGRGVFATVRIQEGTVLGAYPGRPRTPQGMADKCTYAPAAAGYCFRTTSGLLLDPTDASGRLSTAPGPGLPWLPTDCTLAYINEPPKGAGGTNVTVEDDPGDGLGLLCVAARDIEPGEELFMDYGITYDRSAYSRQHSSVGSGSVVGGSDADGQRQAGP</sequence>
<evidence type="ECO:0000259" key="3">
    <source>
        <dbReference type="PROSITE" id="PS50280"/>
    </source>
</evidence>
<dbReference type="SUPFAM" id="SSF82199">
    <property type="entry name" value="SET domain"/>
    <property type="match status" value="1"/>
</dbReference>
<dbReference type="EMBL" id="GL433839">
    <property type="protein sequence ID" value="EFN57586.1"/>
    <property type="molecule type" value="Genomic_DNA"/>
</dbReference>
<keyword evidence="5" id="KW-1185">Reference proteome</keyword>
<dbReference type="eggNOG" id="ENOG502RREH">
    <property type="taxonomic scope" value="Eukaryota"/>
</dbReference>
<dbReference type="Gene3D" id="2.170.270.10">
    <property type="entry name" value="SET domain"/>
    <property type="match status" value="1"/>
</dbReference>
<dbReference type="KEGG" id="cvr:CHLNCDRAFT_51149"/>
<evidence type="ECO:0000256" key="1">
    <source>
        <dbReference type="SAM" id="MobiDB-lite"/>
    </source>
</evidence>
<dbReference type="SMART" id="SM00317">
    <property type="entry name" value="SET"/>
    <property type="match status" value="1"/>
</dbReference>
<dbReference type="AlphaFoldDB" id="E1Z9U9"/>
<dbReference type="InterPro" id="IPR001214">
    <property type="entry name" value="SET_dom"/>
</dbReference>
<dbReference type="GeneID" id="17356830"/>
<evidence type="ECO:0000256" key="2">
    <source>
        <dbReference type="SAM" id="SignalP"/>
    </source>
</evidence>
<dbReference type="Proteomes" id="UP000008141">
    <property type="component" value="Unassembled WGS sequence"/>
</dbReference>
<accession>E1Z9U9</accession>
<keyword evidence="2" id="KW-0732">Signal</keyword>
<feature type="signal peptide" evidence="2">
    <location>
        <begin position="1"/>
        <end position="27"/>
    </location>
</feature>
<organism evidence="5">
    <name type="scientific">Chlorella variabilis</name>
    <name type="common">Green alga</name>
    <dbReference type="NCBI Taxonomy" id="554065"/>
    <lineage>
        <taxon>Eukaryota</taxon>
        <taxon>Viridiplantae</taxon>
        <taxon>Chlorophyta</taxon>
        <taxon>core chlorophytes</taxon>
        <taxon>Trebouxiophyceae</taxon>
        <taxon>Chlorellales</taxon>
        <taxon>Chlorellaceae</taxon>
        <taxon>Chlorella clade</taxon>
        <taxon>Chlorella</taxon>
    </lineage>
</organism>